<dbReference type="AlphaFoldDB" id="D4ZJ95"/>
<keyword evidence="2" id="KW-1185">Reference proteome</keyword>
<dbReference type="EMBL" id="AP011177">
    <property type="protein sequence ID" value="BAJ01744.1"/>
    <property type="molecule type" value="Genomic_DNA"/>
</dbReference>
<dbReference type="HOGENOM" id="CLU_3332942_0_0_6"/>
<proteinExistence type="predicted"/>
<accession>D4ZJ95</accession>
<protein>
    <submittedName>
        <fullName evidence="1">Uncharacterized protein</fullName>
    </submittedName>
</protein>
<evidence type="ECO:0000313" key="2">
    <source>
        <dbReference type="Proteomes" id="UP000002350"/>
    </source>
</evidence>
<dbReference type="STRING" id="637905.SVI_1773"/>
<dbReference type="Proteomes" id="UP000002350">
    <property type="component" value="Chromosome"/>
</dbReference>
<sequence>MEVIAALIFKQKDKLLPVLFPIGKTAIICSSAMNPILI</sequence>
<name>D4ZJ95_SHEVD</name>
<gene>
    <name evidence="1" type="ordered locus">SVI_1773</name>
</gene>
<evidence type="ECO:0000313" key="1">
    <source>
        <dbReference type="EMBL" id="BAJ01744.1"/>
    </source>
</evidence>
<reference evidence="2" key="1">
    <citation type="journal article" date="2010" name="Mol. Biosyst.">
        <title>Complete genome sequence and comparative analysis of Shewanella violacea, a psychrophilic and piezophilic bacterium from deep sea floor sediments.</title>
        <authorList>
            <person name="Aono E."/>
            <person name="Baba T."/>
            <person name="Ara T."/>
            <person name="Nishi T."/>
            <person name="Nakamichi T."/>
            <person name="Inamoto E."/>
            <person name="Toyonaga H."/>
            <person name="Hasegawa M."/>
            <person name="Takai Y."/>
            <person name="Okumura Y."/>
            <person name="Baba M."/>
            <person name="Tomita M."/>
            <person name="Kato C."/>
            <person name="Oshima T."/>
            <person name="Nakasone K."/>
            <person name="Mori H."/>
        </authorList>
    </citation>
    <scope>NUCLEOTIDE SEQUENCE [LARGE SCALE GENOMIC DNA]</scope>
    <source>
        <strain evidence="2">JCM 10179 / CIP 106290 / LMG 19151 / DSS12</strain>
    </source>
</reference>
<organism evidence="1 2">
    <name type="scientific">Shewanella violacea (strain JCM 10179 / CIP 106290 / LMG 19151 / DSS12)</name>
    <dbReference type="NCBI Taxonomy" id="637905"/>
    <lineage>
        <taxon>Bacteria</taxon>
        <taxon>Pseudomonadati</taxon>
        <taxon>Pseudomonadota</taxon>
        <taxon>Gammaproteobacteria</taxon>
        <taxon>Alteromonadales</taxon>
        <taxon>Shewanellaceae</taxon>
        <taxon>Shewanella</taxon>
    </lineage>
</organism>
<dbReference type="KEGG" id="svo:SVI_1773"/>